<dbReference type="InterPro" id="IPR050268">
    <property type="entry name" value="NADH-dep_flavin_reductase"/>
</dbReference>
<protein>
    <submittedName>
        <fullName evidence="3">Flavin reductase ActVB</fullName>
    </submittedName>
</protein>
<dbReference type="PANTHER" id="PTHR30466">
    <property type="entry name" value="FLAVIN REDUCTASE"/>
    <property type="match status" value="1"/>
</dbReference>
<dbReference type="GO" id="GO:0006208">
    <property type="term" value="P:pyrimidine nucleobase catabolic process"/>
    <property type="evidence" value="ECO:0007669"/>
    <property type="project" value="TreeGrafter"/>
</dbReference>
<accession>A0A1C4Y7H9</accession>
<gene>
    <name evidence="3" type="ORF">GA0074696_3112</name>
</gene>
<evidence type="ECO:0000256" key="1">
    <source>
        <dbReference type="ARBA" id="ARBA00023002"/>
    </source>
</evidence>
<evidence type="ECO:0000259" key="2">
    <source>
        <dbReference type="SMART" id="SM00903"/>
    </source>
</evidence>
<organism evidence="3 4">
    <name type="scientific">Micromonospora purpureochromogenes</name>
    <dbReference type="NCBI Taxonomy" id="47872"/>
    <lineage>
        <taxon>Bacteria</taxon>
        <taxon>Bacillati</taxon>
        <taxon>Actinomycetota</taxon>
        <taxon>Actinomycetes</taxon>
        <taxon>Micromonosporales</taxon>
        <taxon>Micromonosporaceae</taxon>
        <taxon>Micromonospora</taxon>
    </lineage>
</organism>
<dbReference type="GO" id="GO:0042602">
    <property type="term" value="F:riboflavin reductase (NADPH) activity"/>
    <property type="evidence" value="ECO:0007669"/>
    <property type="project" value="TreeGrafter"/>
</dbReference>
<keyword evidence="1" id="KW-0560">Oxidoreductase</keyword>
<dbReference type="AlphaFoldDB" id="A0A1C4Y7H9"/>
<dbReference type="SUPFAM" id="SSF50475">
    <property type="entry name" value="FMN-binding split barrel"/>
    <property type="match status" value="1"/>
</dbReference>
<name>A0A1C4Y7H9_9ACTN</name>
<evidence type="ECO:0000313" key="4">
    <source>
        <dbReference type="Proteomes" id="UP000198228"/>
    </source>
</evidence>
<dbReference type="GO" id="GO:0010181">
    <property type="term" value="F:FMN binding"/>
    <property type="evidence" value="ECO:0007669"/>
    <property type="project" value="InterPro"/>
</dbReference>
<dbReference type="SMART" id="SM00903">
    <property type="entry name" value="Flavin_Reduct"/>
    <property type="match status" value="1"/>
</dbReference>
<feature type="domain" description="Flavin reductase like" evidence="2">
    <location>
        <begin position="25"/>
        <end position="169"/>
    </location>
</feature>
<dbReference type="PANTHER" id="PTHR30466:SF1">
    <property type="entry name" value="FMN REDUCTASE (NADH) RUTF"/>
    <property type="match status" value="1"/>
</dbReference>
<proteinExistence type="predicted"/>
<evidence type="ECO:0000313" key="3">
    <source>
        <dbReference type="EMBL" id="SCF16675.1"/>
    </source>
</evidence>
<reference evidence="3 4" key="1">
    <citation type="submission" date="2016-06" db="EMBL/GenBank/DDBJ databases">
        <authorList>
            <person name="Kjaerup R.B."/>
            <person name="Dalgaard T.S."/>
            <person name="Juul-Madsen H.R."/>
        </authorList>
    </citation>
    <scope>NUCLEOTIDE SEQUENCE [LARGE SCALE GENOMIC DNA]</scope>
    <source>
        <strain evidence="3 4">DSM 43821</strain>
    </source>
</reference>
<dbReference type="InterPro" id="IPR002563">
    <property type="entry name" value="Flavin_Rdtase-like_dom"/>
</dbReference>
<sequence length="193" mass="20492">MRSTDSTISDNGVRPVDPAAYREAMARFPTGVAIVTTHDEDGTPYGFTASSFCSVSLDPPLVLVCLDRSANSFPVFQRSRHFAVSFLRSHHVDLAKRFASKSPDKFGAGGFVRTDDGATVLREALAAVECVIDSRHVAGDHVILVGGVQRVVLPDEGSPVVYFDRGFRALCGGDCPHPAQPGAGHPADGASRP</sequence>
<dbReference type="Gene3D" id="2.30.110.10">
    <property type="entry name" value="Electron Transport, Fmn-binding Protein, Chain A"/>
    <property type="match status" value="1"/>
</dbReference>
<dbReference type="Pfam" id="PF01613">
    <property type="entry name" value="Flavin_Reduct"/>
    <property type="match status" value="1"/>
</dbReference>
<dbReference type="EMBL" id="LT607410">
    <property type="protein sequence ID" value="SCF16675.1"/>
    <property type="molecule type" value="Genomic_DNA"/>
</dbReference>
<dbReference type="InterPro" id="IPR012349">
    <property type="entry name" value="Split_barrel_FMN-bd"/>
</dbReference>
<dbReference type="RefSeq" id="WP_088961755.1">
    <property type="nucleotide sequence ID" value="NZ_LT607410.1"/>
</dbReference>
<dbReference type="Proteomes" id="UP000198228">
    <property type="component" value="Chromosome I"/>
</dbReference>